<dbReference type="Proteomes" id="UP001165121">
    <property type="component" value="Unassembled WGS sequence"/>
</dbReference>
<keyword evidence="3" id="KW-1185">Reference proteome</keyword>
<accession>A0A9W6TQW9</accession>
<proteinExistence type="predicted"/>
<organism evidence="2 3">
    <name type="scientific">Phytophthora fragariaefolia</name>
    <dbReference type="NCBI Taxonomy" id="1490495"/>
    <lineage>
        <taxon>Eukaryota</taxon>
        <taxon>Sar</taxon>
        <taxon>Stramenopiles</taxon>
        <taxon>Oomycota</taxon>
        <taxon>Peronosporomycetes</taxon>
        <taxon>Peronosporales</taxon>
        <taxon>Peronosporaceae</taxon>
        <taxon>Phytophthora</taxon>
    </lineage>
</organism>
<dbReference type="AlphaFoldDB" id="A0A9W6TQW9"/>
<comment type="caution">
    <text evidence="2">The sequence shown here is derived from an EMBL/GenBank/DDBJ whole genome shotgun (WGS) entry which is preliminary data.</text>
</comment>
<evidence type="ECO:0000313" key="2">
    <source>
        <dbReference type="EMBL" id="GMF20440.1"/>
    </source>
</evidence>
<feature type="region of interest" description="Disordered" evidence="1">
    <location>
        <begin position="1"/>
        <end position="27"/>
    </location>
</feature>
<feature type="compositionally biased region" description="Acidic residues" evidence="1">
    <location>
        <begin position="119"/>
        <end position="130"/>
    </location>
</feature>
<name>A0A9W6TQW9_9STRA</name>
<feature type="compositionally biased region" description="Basic and acidic residues" evidence="1">
    <location>
        <begin position="1"/>
        <end position="18"/>
    </location>
</feature>
<protein>
    <submittedName>
        <fullName evidence="2">Unnamed protein product</fullName>
    </submittedName>
</protein>
<feature type="region of interest" description="Disordered" evidence="1">
    <location>
        <begin position="115"/>
        <end position="168"/>
    </location>
</feature>
<evidence type="ECO:0000256" key="1">
    <source>
        <dbReference type="SAM" id="MobiDB-lite"/>
    </source>
</evidence>
<evidence type="ECO:0000313" key="3">
    <source>
        <dbReference type="Proteomes" id="UP001165121"/>
    </source>
</evidence>
<dbReference type="OrthoDB" id="120462at2759"/>
<gene>
    <name evidence="2" type="ORF">Pfra01_000244300</name>
</gene>
<sequence>MYNTYDYDRSDKHAEECSKSSGDPELAAEMGTDTDELIETRNDINVTLDHAAACEYAEVGAARSDAMKPHPTLKRFVRVIKNIAGEFVMHCRSIISGNECAPVRPNLRFPRAATLPSIDDIDDSDSEDCNDAGNSGSGDDADSQTSDGDLGTPFDYDGEEKTDESVRI</sequence>
<dbReference type="EMBL" id="BSXT01000196">
    <property type="protein sequence ID" value="GMF20440.1"/>
    <property type="molecule type" value="Genomic_DNA"/>
</dbReference>
<reference evidence="2" key="1">
    <citation type="submission" date="2023-04" db="EMBL/GenBank/DDBJ databases">
        <title>Phytophthora fragariaefolia NBRC 109709.</title>
        <authorList>
            <person name="Ichikawa N."/>
            <person name="Sato H."/>
            <person name="Tonouchi N."/>
        </authorList>
    </citation>
    <scope>NUCLEOTIDE SEQUENCE</scope>
    <source>
        <strain evidence="2">NBRC 109709</strain>
    </source>
</reference>